<proteinExistence type="predicted"/>
<protein>
    <submittedName>
        <fullName evidence="1">Uncharacterized protein</fullName>
    </submittedName>
</protein>
<dbReference type="Proteomes" id="UP000694044">
    <property type="component" value="Unassembled WGS sequence"/>
</dbReference>
<keyword evidence="2" id="KW-1185">Reference proteome</keyword>
<dbReference type="AlphaFoldDB" id="A0A8T1W531"/>
<name>A0A8T1W531_9STRA</name>
<evidence type="ECO:0000313" key="2">
    <source>
        <dbReference type="Proteomes" id="UP000694044"/>
    </source>
</evidence>
<organism evidence="1 2">
    <name type="scientific">Phytophthora pseudosyringae</name>
    <dbReference type="NCBI Taxonomy" id="221518"/>
    <lineage>
        <taxon>Eukaryota</taxon>
        <taxon>Sar</taxon>
        <taxon>Stramenopiles</taxon>
        <taxon>Oomycota</taxon>
        <taxon>Peronosporomycetes</taxon>
        <taxon>Peronosporales</taxon>
        <taxon>Peronosporaceae</taxon>
        <taxon>Phytophthora</taxon>
    </lineage>
</organism>
<evidence type="ECO:0000313" key="1">
    <source>
        <dbReference type="EMBL" id="KAG7389042.1"/>
    </source>
</evidence>
<dbReference type="EMBL" id="JAGDFM010000050">
    <property type="protein sequence ID" value="KAG7389042.1"/>
    <property type="molecule type" value="Genomic_DNA"/>
</dbReference>
<sequence>MCSKFDVGHANVRSPEIPTEIGFGGACQKQHARASRSGRLDEGNQTSDTVSDGVSLVKRLVTFSSQVMHRSLGGRQIRAQLDIRLFEYMKPILRRLETTHTLFETHDRRAEGGDLGFCEHRSRSRMYMDGEVRKLKIALESGSCSVALRGDATEVDGHLMQLRLDVPNANLEAIAFAECPIELSAVTRGIGIVVRLKIAGSTFQDGDLVLKAPGSTF</sequence>
<reference evidence="1" key="1">
    <citation type="submission" date="2021-02" db="EMBL/GenBank/DDBJ databases">
        <authorList>
            <person name="Palmer J.M."/>
        </authorList>
    </citation>
    <scope>NUCLEOTIDE SEQUENCE</scope>
    <source>
        <strain evidence="1">SCRP734</strain>
    </source>
</reference>
<gene>
    <name evidence="1" type="ORF">PHYPSEUDO_011311</name>
</gene>
<accession>A0A8T1W531</accession>
<comment type="caution">
    <text evidence="1">The sequence shown here is derived from an EMBL/GenBank/DDBJ whole genome shotgun (WGS) entry which is preliminary data.</text>
</comment>